<dbReference type="EMBL" id="CAFBMQ010000348">
    <property type="protein sequence ID" value="CAB4929632.1"/>
    <property type="molecule type" value="Genomic_DNA"/>
</dbReference>
<dbReference type="AlphaFoldDB" id="A0A6J7IH58"/>
<proteinExistence type="predicted"/>
<gene>
    <name evidence="1" type="ORF">UFOPK3609_01864</name>
</gene>
<organism evidence="1">
    <name type="scientific">freshwater metagenome</name>
    <dbReference type="NCBI Taxonomy" id="449393"/>
    <lineage>
        <taxon>unclassified sequences</taxon>
        <taxon>metagenomes</taxon>
        <taxon>ecological metagenomes</taxon>
    </lineage>
</organism>
<name>A0A6J7IH58_9ZZZZ</name>
<reference evidence="1" key="1">
    <citation type="submission" date="2020-05" db="EMBL/GenBank/DDBJ databases">
        <authorList>
            <person name="Chiriac C."/>
            <person name="Salcher M."/>
            <person name="Ghai R."/>
            <person name="Kavagutti S V."/>
        </authorList>
    </citation>
    <scope>NUCLEOTIDE SEQUENCE</scope>
</reference>
<accession>A0A6J7IH58</accession>
<evidence type="ECO:0000313" key="1">
    <source>
        <dbReference type="EMBL" id="CAB4929632.1"/>
    </source>
</evidence>
<protein>
    <submittedName>
        <fullName evidence="1">Unannotated protein</fullName>
    </submittedName>
</protein>
<sequence length="106" mass="10930">MSKRKCSSTVWPCAVCLTSGWNCTPASRRSTSSKAATGAPVEVAVTVNPGGAAETASPWLIQTDCSSGVSPNSRFAVVTVSGVPPYSRSPVCATVPPRDCAMAWKP</sequence>